<comment type="caution">
    <text evidence="6">The sequence shown here is derived from an EMBL/GenBank/DDBJ whole genome shotgun (WGS) entry which is preliminary data.</text>
</comment>
<comment type="function">
    <text evidence="5">Part of the ABC transporter complex MalEFGK involved in maltose/maltodextrin import. Binds maltose and higher maltodextrins.</text>
</comment>
<dbReference type="InterPro" id="IPR006060">
    <property type="entry name" value="Maltose/Cyclodextrin-bd"/>
</dbReference>
<dbReference type="GO" id="GO:0015144">
    <property type="term" value="F:carbohydrate transmembrane transporter activity"/>
    <property type="evidence" value="ECO:0007669"/>
    <property type="project" value="InterPro"/>
</dbReference>
<dbReference type="Proteomes" id="UP000249482">
    <property type="component" value="Unassembled WGS sequence"/>
</dbReference>
<comment type="similarity">
    <text evidence="1 5">Belongs to the bacterial solute-binding protein 1 family.</text>
</comment>
<proteinExistence type="inferred from homology"/>
<dbReference type="NCBIfam" id="NF007011">
    <property type="entry name" value="PRK09474.1"/>
    <property type="match status" value="1"/>
</dbReference>
<sequence length="242" mass="26432">WEEIPALDKELKAKGKSALMFNLQEPYFTWPLIAADGGYAFKYENGKYDIKDVGVDNAGAKAGLTFLVDLIKNKHMNADTDYSIAEAAFNKGETAMTINGPWAWSNIDTSKVNYGVTVLPTFKGQPSKPFVGVLSAGINAASPNKELAKEFLENYLLTDEGLEAVNKDKPLGAVALKSYEDELAKDPRIAATMENAQKGEIMPNIPQMSAFWYAVRTAVINAASGRQTVDEALKDAQTRITK</sequence>
<keyword evidence="2 5" id="KW-0813">Transport</keyword>
<evidence type="ECO:0000313" key="7">
    <source>
        <dbReference type="Proteomes" id="UP000249482"/>
    </source>
</evidence>
<keyword evidence="4" id="KW-0732">Signal</keyword>
<dbReference type="PANTHER" id="PTHR30061">
    <property type="entry name" value="MALTOSE-BINDING PERIPLASMIC PROTEIN"/>
    <property type="match status" value="1"/>
</dbReference>
<dbReference type="EMBL" id="QKWZ01000222">
    <property type="protein sequence ID" value="PZT66616.1"/>
    <property type="molecule type" value="Genomic_DNA"/>
</dbReference>
<dbReference type="GO" id="GO:0015768">
    <property type="term" value="P:maltose transport"/>
    <property type="evidence" value="ECO:0007669"/>
    <property type="project" value="TreeGrafter"/>
</dbReference>
<gene>
    <name evidence="6" type="ORF">DNQ45_09415</name>
</gene>
<keyword evidence="3 5" id="KW-0762">Sugar transport</keyword>
<dbReference type="SUPFAM" id="SSF53850">
    <property type="entry name" value="Periplasmic binding protein-like II"/>
    <property type="match status" value="1"/>
</dbReference>
<dbReference type="GO" id="GO:0055052">
    <property type="term" value="C:ATP-binding cassette (ABC) transporter complex, substrate-binding subunit-containing"/>
    <property type="evidence" value="ECO:0007669"/>
    <property type="project" value="TreeGrafter"/>
</dbReference>
<dbReference type="PRINTS" id="PR00181">
    <property type="entry name" value="MALTOSEBP"/>
</dbReference>
<evidence type="ECO:0000256" key="3">
    <source>
        <dbReference type="ARBA" id="ARBA00022597"/>
    </source>
</evidence>
<name>A0A2W6Q9I3_ECOLX</name>
<evidence type="ECO:0000256" key="2">
    <source>
        <dbReference type="ARBA" id="ARBA00022448"/>
    </source>
</evidence>
<evidence type="ECO:0000256" key="5">
    <source>
        <dbReference type="RuleBase" id="RU365005"/>
    </source>
</evidence>
<protein>
    <recommendedName>
        <fullName evidence="5">Maltodextrin-binding protein</fullName>
    </recommendedName>
</protein>
<dbReference type="GO" id="GO:0042956">
    <property type="term" value="P:maltodextrin transmembrane transport"/>
    <property type="evidence" value="ECO:0007669"/>
    <property type="project" value="TreeGrafter"/>
</dbReference>
<dbReference type="PANTHER" id="PTHR30061:SF50">
    <property type="entry name" value="MALTOSE_MALTODEXTRIN-BINDING PERIPLASMIC PROTEIN"/>
    <property type="match status" value="1"/>
</dbReference>
<dbReference type="AlphaFoldDB" id="A0A2W6Q9I3"/>
<dbReference type="Pfam" id="PF01547">
    <property type="entry name" value="SBP_bac_1"/>
    <property type="match status" value="1"/>
</dbReference>
<dbReference type="InterPro" id="IPR006059">
    <property type="entry name" value="SBP"/>
</dbReference>
<keyword evidence="5" id="KW-0574">Periplasm</keyword>
<evidence type="ECO:0000256" key="1">
    <source>
        <dbReference type="ARBA" id="ARBA00008520"/>
    </source>
</evidence>
<dbReference type="Gene3D" id="3.40.190.10">
    <property type="entry name" value="Periplasmic binding protein-like II"/>
    <property type="match status" value="1"/>
</dbReference>
<organism evidence="6 7">
    <name type="scientific">Escherichia coli</name>
    <dbReference type="NCBI Taxonomy" id="562"/>
    <lineage>
        <taxon>Bacteria</taxon>
        <taxon>Pseudomonadati</taxon>
        <taxon>Pseudomonadota</taxon>
        <taxon>Gammaproteobacteria</taxon>
        <taxon>Enterobacterales</taxon>
        <taxon>Enterobacteriaceae</taxon>
        <taxon>Escherichia</taxon>
    </lineage>
</organism>
<accession>A0A2W6Q9I3</accession>
<dbReference type="GO" id="GO:0030288">
    <property type="term" value="C:outer membrane-bounded periplasmic space"/>
    <property type="evidence" value="ECO:0007669"/>
    <property type="project" value="UniProtKB-ARBA"/>
</dbReference>
<feature type="non-terminal residue" evidence="6">
    <location>
        <position position="1"/>
    </location>
</feature>
<evidence type="ECO:0000313" key="6">
    <source>
        <dbReference type="EMBL" id="PZT66616.1"/>
    </source>
</evidence>
<comment type="subcellular location">
    <subcellularLocation>
        <location evidence="5">Periplasm</location>
    </subcellularLocation>
</comment>
<reference evidence="6 7" key="1">
    <citation type="submission" date="2018-06" db="EMBL/GenBank/DDBJ databases">
        <title>Draft genome sequence of mcr-1-harboring Escherichia coli isolated from wound infection of a hospitalized patient, in Bolivia.</title>
        <authorList>
            <person name="Munoz M.E."/>
            <person name="Moura Q."/>
            <person name="Ventura P.R.M."/>
            <person name="Bustos L.R."/>
            <person name="Ovando B.G."/>
            <person name="Terrazas D.I.V."/>
            <person name="Yarhui N.B."/>
            <person name="Cerdeira L."/>
            <person name="Lincopan N."/>
        </authorList>
    </citation>
    <scope>NUCLEOTIDE SEQUENCE [LARGE SCALE GENOMIC DNA]</scope>
    <source>
        <strain evidence="6 7">EcMLT</strain>
    </source>
</reference>
<evidence type="ECO:0000256" key="4">
    <source>
        <dbReference type="ARBA" id="ARBA00022729"/>
    </source>
</evidence>
<dbReference type="GO" id="GO:1901982">
    <property type="term" value="F:maltose binding"/>
    <property type="evidence" value="ECO:0007669"/>
    <property type="project" value="TreeGrafter"/>
</dbReference>